<dbReference type="AlphaFoldDB" id="A0A544YMA8"/>
<evidence type="ECO:0000256" key="2">
    <source>
        <dbReference type="ARBA" id="ARBA00008520"/>
    </source>
</evidence>
<gene>
    <name evidence="5" type="ORF">FLX08_26980</name>
</gene>
<dbReference type="PANTHER" id="PTHR43649:SF31">
    <property type="entry name" value="SN-GLYCEROL-3-PHOSPHATE-BINDING PERIPLASMIC PROTEIN UGPB"/>
    <property type="match status" value="1"/>
</dbReference>
<evidence type="ECO:0000256" key="1">
    <source>
        <dbReference type="ARBA" id="ARBA00004196"/>
    </source>
</evidence>
<comment type="subcellular location">
    <subcellularLocation>
        <location evidence="1">Cell envelope</location>
    </subcellularLocation>
</comment>
<protein>
    <submittedName>
        <fullName evidence="5">Extracellular solute-binding protein</fullName>
    </submittedName>
</protein>
<organism evidence="5 6">
    <name type="scientific">Microbispora hainanensis</name>
    <dbReference type="NCBI Taxonomy" id="568844"/>
    <lineage>
        <taxon>Bacteria</taxon>
        <taxon>Bacillati</taxon>
        <taxon>Actinomycetota</taxon>
        <taxon>Actinomycetes</taxon>
        <taxon>Streptosporangiales</taxon>
        <taxon>Streptosporangiaceae</taxon>
        <taxon>Microbispora</taxon>
    </lineage>
</organism>
<accession>A0A544YMA8</accession>
<dbReference type="InterPro" id="IPR050490">
    <property type="entry name" value="Bact_solute-bd_prot1"/>
</dbReference>
<dbReference type="GO" id="GO:0030313">
    <property type="term" value="C:cell envelope"/>
    <property type="evidence" value="ECO:0007669"/>
    <property type="project" value="UniProtKB-SubCell"/>
</dbReference>
<name>A0A544YMA8_9ACTN</name>
<comment type="caution">
    <text evidence="5">The sequence shown here is derived from an EMBL/GenBank/DDBJ whole genome shotgun (WGS) entry which is preliminary data.</text>
</comment>
<dbReference type="EMBL" id="VIRM01000039">
    <property type="protein sequence ID" value="TQS17890.1"/>
    <property type="molecule type" value="Genomic_DNA"/>
</dbReference>
<dbReference type="PROSITE" id="PS51318">
    <property type="entry name" value="TAT"/>
    <property type="match status" value="1"/>
</dbReference>
<keyword evidence="3" id="KW-0813">Transport</keyword>
<dbReference type="Proteomes" id="UP000316541">
    <property type="component" value="Unassembled WGS sequence"/>
</dbReference>
<reference evidence="5 6" key="1">
    <citation type="submission" date="2019-07" db="EMBL/GenBank/DDBJ databases">
        <title>Microbispora hainanensis DSM 45428.</title>
        <authorList>
            <person name="Thawai C."/>
        </authorList>
    </citation>
    <scope>NUCLEOTIDE SEQUENCE [LARGE SCALE GENOMIC DNA]</scope>
    <source>
        <strain evidence="5 6">DSM 45428</strain>
    </source>
</reference>
<proteinExistence type="inferred from homology"/>
<dbReference type="PANTHER" id="PTHR43649">
    <property type="entry name" value="ARABINOSE-BINDING PROTEIN-RELATED"/>
    <property type="match status" value="1"/>
</dbReference>
<sequence>MTPSPMDRRGFLKGALGAGALAAAGGALTACAPGTGGAAAPSRLGKPSASASSVKGEITVWNRSGDLFKVFDAAIAKFREAYPGVKVDHMAVDIDAKLADTLISGTDVPDGSFWDDAKIGGQAEHLYDLSDLIAPYRDRIAPYKLSVNTVAGKIYGVPWDLDPGLLWYREDILQEAGVDPAGLATYDDLLTAARTVRDKFPKTKPIHLDKSPFLGQLWLEMLANQQGTSLTDAQGRLRLDSAEYRRIFTWIQTVVKDGLATRAPYLEPADVNTLDGGQQVFVPWAIWWSFAPQQLLKATTGKWRAAPLPAWTPGGPRSGAMGGSSFVIPAKAKNPEQAWLLYEFLCFKEPGYSALYGPSSVYPGGLSTSVPSFTPALDPAKPLFQPIDALGGQDLWKVAVEAAATIPAAAPIPAWWAKSVDYLGDNLQRLMDGTMAPDDVIGESAAKIQRNLIDRS</sequence>
<evidence type="ECO:0000256" key="4">
    <source>
        <dbReference type="ARBA" id="ARBA00022729"/>
    </source>
</evidence>
<dbReference type="RefSeq" id="WP_142622671.1">
    <property type="nucleotide sequence ID" value="NZ_VIRM01000039.1"/>
</dbReference>
<comment type="similarity">
    <text evidence="2">Belongs to the bacterial solute-binding protein 1 family.</text>
</comment>
<evidence type="ECO:0000256" key="3">
    <source>
        <dbReference type="ARBA" id="ARBA00022448"/>
    </source>
</evidence>
<dbReference type="Gene3D" id="3.40.190.10">
    <property type="entry name" value="Periplasmic binding protein-like II"/>
    <property type="match status" value="1"/>
</dbReference>
<dbReference type="SUPFAM" id="SSF53850">
    <property type="entry name" value="Periplasmic binding protein-like II"/>
    <property type="match status" value="1"/>
</dbReference>
<keyword evidence="4" id="KW-0732">Signal</keyword>
<evidence type="ECO:0000313" key="6">
    <source>
        <dbReference type="Proteomes" id="UP000316541"/>
    </source>
</evidence>
<dbReference type="InterPro" id="IPR006059">
    <property type="entry name" value="SBP"/>
</dbReference>
<dbReference type="InterPro" id="IPR006311">
    <property type="entry name" value="TAT_signal"/>
</dbReference>
<dbReference type="Pfam" id="PF01547">
    <property type="entry name" value="SBP_bac_1"/>
    <property type="match status" value="1"/>
</dbReference>
<evidence type="ECO:0000313" key="5">
    <source>
        <dbReference type="EMBL" id="TQS17890.1"/>
    </source>
</evidence>